<dbReference type="SUPFAM" id="SSF55486">
    <property type="entry name" value="Metalloproteases ('zincins'), catalytic domain"/>
    <property type="match status" value="1"/>
</dbReference>
<feature type="region of interest" description="Disordered" evidence="6">
    <location>
        <begin position="134"/>
        <end position="157"/>
    </location>
</feature>
<evidence type="ECO:0000256" key="1">
    <source>
        <dbReference type="ARBA" id="ARBA00008139"/>
    </source>
</evidence>
<keyword evidence="4" id="KW-0325">Glycoprotein</keyword>
<reference evidence="8" key="1">
    <citation type="submission" date="2020-11" db="EMBL/GenBank/DDBJ databases">
        <authorList>
            <person name="Tran Van P."/>
        </authorList>
    </citation>
    <scope>NUCLEOTIDE SEQUENCE</scope>
</reference>
<evidence type="ECO:0000256" key="5">
    <source>
        <dbReference type="PROSITE-ProRule" id="PRU01355"/>
    </source>
</evidence>
<gene>
    <name evidence="8" type="ORF">TGEB3V08_LOCUS1236</name>
</gene>
<dbReference type="GO" id="GO:0008237">
    <property type="term" value="F:metallopeptidase activity"/>
    <property type="evidence" value="ECO:0007669"/>
    <property type="project" value="InterPro"/>
</dbReference>
<keyword evidence="7" id="KW-0472">Membrane</keyword>
<dbReference type="InterPro" id="IPR001548">
    <property type="entry name" value="Peptidase_M2"/>
</dbReference>
<proteinExistence type="inferred from homology"/>
<dbReference type="GO" id="GO:0005615">
    <property type="term" value="C:extracellular space"/>
    <property type="evidence" value="ECO:0007669"/>
    <property type="project" value="TreeGrafter"/>
</dbReference>
<dbReference type="GO" id="GO:0005886">
    <property type="term" value="C:plasma membrane"/>
    <property type="evidence" value="ECO:0007669"/>
    <property type="project" value="TreeGrafter"/>
</dbReference>
<organism evidence="8">
    <name type="scientific">Timema genevievae</name>
    <name type="common">Walking stick</name>
    <dbReference type="NCBI Taxonomy" id="629358"/>
    <lineage>
        <taxon>Eukaryota</taxon>
        <taxon>Metazoa</taxon>
        <taxon>Ecdysozoa</taxon>
        <taxon>Arthropoda</taxon>
        <taxon>Hexapoda</taxon>
        <taxon>Insecta</taxon>
        <taxon>Pterygota</taxon>
        <taxon>Neoptera</taxon>
        <taxon>Polyneoptera</taxon>
        <taxon>Phasmatodea</taxon>
        <taxon>Timematodea</taxon>
        <taxon>Timematoidea</taxon>
        <taxon>Timematidae</taxon>
        <taxon>Timema</taxon>
    </lineage>
</organism>
<accession>A0A7R9JPW6</accession>
<protein>
    <submittedName>
        <fullName evidence="8">Uncharacterized protein</fullName>
    </submittedName>
</protein>
<feature type="compositionally biased region" description="Basic and acidic residues" evidence="6">
    <location>
        <begin position="143"/>
        <end position="157"/>
    </location>
</feature>
<sequence>MIISNVYYNVLIFGVTTLTFVESTSMRTKYFTDKPQASSGDSQYDVEASSALEKMAQEFYFGARDNSSEEWQRGTGRFINKERLDITEEANLKPIVVWQMKAEEKTKIDEEELNMAEDRPKIGEGKTKMIEGKPKMDEEEPSMTERKPKIAEDKSKTAKEITKIAEEKPKTVKGVNLKSPAMWQEEAMRFLAEEEPKMAEEANLKALAAWNYAARMTKKNKAKMDAANARSSTYERLQHERVNVFPRSIMSDPDLRRKLKKMSSLGISALPDQQLLRLNQPHDIVVSAAGYESRGHGFDYRLKLHGPQIQGNVGYKMETLELELDGVLASSQNPEELKHAWLEWHRVSGQRMRSLYAEYVELSNMASRLNKISGRVNKVEMGLTLAEQLAPMKRKPCDWLRARHVTPFSFCACFSANV</sequence>
<comment type="similarity">
    <text evidence="1 5">Belongs to the peptidase M2 family.</text>
</comment>
<dbReference type="AlphaFoldDB" id="A0A7R9JPW6"/>
<dbReference type="Pfam" id="PF01401">
    <property type="entry name" value="Peptidase_M2"/>
    <property type="match status" value="1"/>
</dbReference>
<evidence type="ECO:0000256" key="7">
    <source>
        <dbReference type="SAM" id="Phobius"/>
    </source>
</evidence>
<evidence type="ECO:0000256" key="2">
    <source>
        <dbReference type="ARBA" id="ARBA00022729"/>
    </source>
</evidence>
<keyword evidence="7" id="KW-1133">Transmembrane helix</keyword>
<dbReference type="PANTHER" id="PTHR10514:SF44">
    <property type="entry name" value="ANGIOTENSIN-CONVERTING ENZYME-RELATED"/>
    <property type="match status" value="1"/>
</dbReference>
<evidence type="ECO:0000256" key="3">
    <source>
        <dbReference type="ARBA" id="ARBA00023157"/>
    </source>
</evidence>
<keyword evidence="3" id="KW-1015">Disulfide bond</keyword>
<dbReference type="GO" id="GO:0008241">
    <property type="term" value="F:peptidyl-dipeptidase activity"/>
    <property type="evidence" value="ECO:0007669"/>
    <property type="project" value="InterPro"/>
</dbReference>
<name>A0A7R9JPW6_TIMGE</name>
<keyword evidence="2" id="KW-0732">Signal</keyword>
<dbReference type="PROSITE" id="PS52011">
    <property type="entry name" value="PEPTIDASE_M2"/>
    <property type="match status" value="1"/>
</dbReference>
<evidence type="ECO:0000256" key="6">
    <source>
        <dbReference type="SAM" id="MobiDB-lite"/>
    </source>
</evidence>
<evidence type="ECO:0000313" key="8">
    <source>
        <dbReference type="EMBL" id="CAD7586992.1"/>
    </source>
</evidence>
<dbReference type="EMBL" id="OE839375">
    <property type="protein sequence ID" value="CAD7586992.1"/>
    <property type="molecule type" value="Genomic_DNA"/>
</dbReference>
<evidence type="ECO:0000256" key="4">
    <source>
        <dbReference type="ARBA" id="ARBA00023180"/>
    </source>
</evidence>
<dbReference type="GO" id="GO:0006508">
    <property type="term" value="P:proteolysis"/>
    <property type="evidence" value="ECO:0007669"/>
    <property type="project" value="InterPro"/>
</dbReference>
<dbReference type="PANTHER" id="PTHR10514">
    <property type="entry name" value="ANGIOTENSIN-CONVERTING ENZYME"/>
    <property type="match status" value="1"/>
</dbReference>
<keyword evidence="7" id="KW-0812">Transmembrane</keyword>
<feature type="transmembrane region" description="Helical" evidence="7">
    <location>
        <begin position="6"/>
        <end position="24"/>
    </location>
</feature>
<comment type="caution">
    <text evidence="5">Lacks conserved residue(s) required for the propagation of feature annotation.</text>
</comment>